<reference evidence="1 2" key="1">
    <citation type="submission" date="2010-12" db="EMBL/GenBank/DDBJ databases">
        <authorList>
            <person name="Muzny D."/>
            <person name="Qin X."/>
            <person name="Deng J."/>
            <person name="Jiang H."/>
            <person name="Liu Y."/>
            <person name="Qu J."/>
            <person name="Song X.-Z."/>
            <person name="Zhang L."/>
            <person name="Thornton R."/>
            <person name="Coyle M."/>
            <person name="Francisco L."/>
            <person name="Jackson L."/>
            <person name="Javaid M."/>
            <person name="Korchina V."/>
            <person name="Kovar C."/>
            <person name="Mata R."/>
            <person name="Mathew T."/>
            <person name="Ngo R."/>
            <person name="Nguyen L."/>
            <person name="Nguyen N."/>
            <person name="Okwuonu G."/>
            <person name="Ongeri F."/>
            <person name="Pham C."/>
            <person name="Simmons D."/>
            <person name="Wilczek-Boney K."/>
            <person name="Hale W."/>
            <person name="Jakkamsetti A."/>
            <person name="Pham P."/>
            <person name="Ruth R."/>
            <person name="San Lucas F."/>
            <person name="Warren J."/>
            <person name="Zhang J."/>
            <person name="Zhao Z."/>
            <person name="Zhou C."/>
            <person name="Zhu D."/>
            <person name="Lee S."/>
            <person name="Bess C."/>
            <person name="Blankenburg K."/>
            <person name="Forbes L."/>
            <person name="Fu Q."/>
            <person name="Gubbala S."/>
            <person name="Hirani K."/>
            <person name="Jayaseelan J.C."/>
            <person name="Lara F."/>
            <person name="Munidasa M."/>
            <person name="Palculict T."/>
            <person name="Patil S."/>
            <person name="Pu L.-L."/>
            <person name="Saada N."/>
            <person name="Tang L."/>
            <person name="Weissenberger G."/>
            <person name="Zhu Y."/>
            <person name="Hemphill L."/>
            <person name="Shang Y."/>
            <person name="Youmans B."/>
            <person name="Ayvaz T."/>
            <person name="Ross M."/>
            <person name="Santibanez J."/>
            <person name="Aqrawi P."/>
            <person name="Gross S."/>
            <person name="Joshi V."/>
            <person name="Fowler G."/>
            <person name="Nazareth L."/>
            <person name="Reid J."/>
            <person name="Worley K."/>
            <person name="Petrosino J."/>
            <person name="Highlander S."/>
            <person name="Gibbs R."/>
        </authorList>
    </citation>
    <scope>NUCLEOTIDE SEQUENCE [LARGE SCALE GENOMIC DNA]</scope>
    <source>
        <strain evidence="1 2">ATCC 700779</strain>
    </source>
</reference>
<dbReference type="GeneID" id="29747865"/>
<gene>
    <name evidence="1" type="ORF">HMPREF9423_1920</name>
</gene>
<dbReference type="RefSeq" id="WP_006149553.1">
    <property type="nucleotide sequence ID" value="NZ_GL732440.1"/>
</dbReference>
<protein>
    <submittedName>
        <fullName evidence="1">Uncharacterized protein</fullName>
    </submittedName>
</protein>
<dbReference type="EMBL" id="AEVD01000025">
    <property type="protein sequence ID" value="EFX35753.1"/>
    <property type="molecule type" value="Genomic_DNA"/>
</dbReference>
<accession>E8K357</accession>
<dbReference type="Proteomes" id="UP000002815">
    <property type="component" value="Unassembled WGS sequence"/>
</dbReference>
<dbReference type="AlphaFoldDB" id="E8K357"/>
<proteinExistence type="predicted"/>
<dbReference type="HOGENOM" id="CLU_828795_0_0_9"/>
<dbReference type="eggNOG" id="COG5340">
    <property type="taxonomic scope" value="Bacteria"/>
</dbReference>
<name>E8K357_9STRE</name>
<keyword evidence="2" id="KW-1185">Reference proteome</keyword>
<evidence type="ECO:0000313" key="1">
    <source>
        <dbReference type="EMBL" id="EFX35753.1"/>
    </source>
</evidence>
<comment type="caution">
    <text evidence="1">The sequence shown here is derived from an EMBL/GenBank/DDBJ whole genome shotgun (WGS) entry which is preliminary data.</text>
</comment>
<sequence>MALTDYEIEKILKKYDIKKDIYGFIKYSDEIVLEAQMNFGNILNRTSIISIIKKFKEEFEEGKNTGKLKSKATLNKFIEIVVDKLELFKSIKIMNEYKGDYINRYVASYTYVSPYEIALSLLSNSFLSHYSAMYIHDLTINAPKDIYINKEQFPKSSYSGDGNNLSQGRIDYAFSKKMRRTNMIYSFSYDGTSYKVHVLNSKNTHNTGVITKDLIGFSKPIKTTNIERTLIDAMVRPGYSGGVSEILDAFIRAENINIKKIWEYLEKFNHSYPYYKSLAFYLKNADYDYKSEFEKYKNDPRNHLTFYLDYQMVAPKEDKELGILYPRTIDDICRK</sequence>
<organism evidence="1 2">
    <name type="scientific">Streptococcus infantis ATCC 700779</name>
    <dbReference type="NCBI Taxonomy" id="889204"/>
    <lineage>
        <taxon>Bacteria</taxon>
        <taxon>Bacillati</taxon>
        <taxon>Bacillota</taxon>
        <taxon>Bacilli</taxon>
        <taxon>Lactobacillales</taxon>
        <taxon>Streptococcaceae</taxon>
        <taxon>Streptococcus</taxon>
    </lineage>
</organism>
<evidence type="ECO:0000313" key="2">
    <source>
        <dbReference type="Proteomes" id="UP000002815"/>
    </source>
</evidence>